<dbReference type="PROSITE" id="PS00092">
    <property type="entry name" value="N6_MTASE"/>
    <property type="match status" value="1"/>
</dbReference>
<dbReference type="InterPro" id="IPR029063">
    <property type="entry name" value="SAM-dependent_MTases_sf"/>
</dbReference>
<accession>A0A7W8VFV9</accession>
<evidence type="ECO:0000313" key="3">
    <source>
        <dbReference type="EMBL" id="MBB5434966.1"/>
    </source>
</evidence>
<proteinExistence type="predicted"/>
<dbReference type="Proteomes" id="UP000572635">
    <property type="component" value="Unassembled WGS sequence"/>
</dbReference>
<dbReference type="Pfam" id="PF03602">
    <property type="entry name" value="Cons_hypoth95"/>
    <property type="match status" value="1"/>
</dbReference>
<dbReference type="EMBL" id="JACHDB010000001">
    <property type="protein sequence ID" value="MBB5434966.1"/>
    <property type="molecule type" value="Genomic_DNA"/>
</dbReference>
<dbReference type="NCBIfam" id="TIGR00095">
    <property type="entry name" value="16S rRNA (guanine(966)-N(2))-methyltransferase RsmD"/>
    <property type="match status" value="1"/>
</dbReference>
<dbReference type="GO" id="GO:0052913">
    <property type="term" value="F:16S rRNA (guanine(966)-N(2))-methyltransferase activity"/>
    <property type="evidence" value="ECO:0007669"/>
    <property type="project" value="UniProtKB-EC"/>
</dbReference>
<name>A0A7W8VFV9_9ACTN</name>
<dbReference type="SUPFAM" id="SSF53335">
    <property type="entry name" value="S-adenosyl-L-methionine-dependent methyltransferases"/>
    <property type="match status" value="1"/>
</dbReference>
<dbReference type="CDD" id="cd02440">
    <property type="entry name" value="AdoMet_MTases"/>
    <property type="match status" value="1"/>
</dbReference>
<dbReference type="EC" id="2.1.1.171" evidence="3"/>
<dbReference type="PANTHER" id="PTHR43542:SF1">
    <property type="entry name" value="METHYLTRANSFERASE"/>
    <property type="match status" value="1"/>
</dbReference>
<keyword evidence="2 3" id="KW-0808">Transferase</keyword>
<dbReference type="InterPro" id="IPR004398">
    <property type="entry name" value="RNA_MeTrfase_RsmD"/>
</dbReference>
<gene>
    <name evidence="3" type="ORF">HDA36_005050</name>
</gene>
<dbReference type="PIRSF" id="PIRSF004553">
    <property type="entry name" value="CHP00095"/>
    <property type="match status" value="1"/>
</dbReference>
<dbReference type="AlphaFoldDB" id="A0A7W8VFV9"/>
<keyword evidence="1 3" id="KW-0489">Methyltransferase</keyword>
<evidence type="ECO:0000256" key="1">
    <source>
        <dbReference type="ARBA" id="ARBA00022603"/>
    </source>
</evidence>
<dbReference type="InterPro" id="IPR002052">
    <property type="entry name" value="DNA_methylase_N6_adenine_CS"/>
</dbReference>
<dbReference type="PANTHER" id="PTHR43542">
    <property type="entry name" value="METHYLTRANSFERASE"/>
    <property type="match status" value="1"/>
</dbReference>
<evidence type="ECO:0000313" key="4">
    <source>
        <dbReference type="Proteomes" id="UP000572635"/>
    </source>
</evidence>
<dbReference type="GO" id="GO:0003676">
    <property type="term" value="F:nucleic acid binding"/>
    <property type="evidence" value="ECO:0007669"/>
    <property type="project" value="InterPro"/>
</dbReference>
<evidence type="ECO:0000256" key="2">
    <source>
        <dbReference type="ARBA" id="ARBA00022679"/>
    </source>
</evidence>
<protein>
    <submittedName>
        <fullName evidence="3">16S rRNA (Guanine966-N2)-methyltransferase</fullName>
        <ecNumber evidence="3">2.1.1.171</ecNumber>
    </submittedName>
</protein>
<reference evidence="3 4" key="1">
    <citation type="submission" date="2020-08" db="EMBL/GenBank/DDBJ databases">
        <title>Sequencing the genomes of 1000 actinobacteria strains.</title>
        <authorList>
            <person name="Klenk H.-P."/>
        </authorList>
    </citation>
    <scope>NUCLEOTIDE SEQUENCE [LARGE SCALE GENOMIC DNA]</scope>
    <source>
        <strain evidence="3 4">DSM 44551</strain>
    </source>
</reference>
<organism evidence="3 4">
    <name type="scientific">Nocardiopsis composta</name>
    <dbReference type="NCBI Taxonomy" id="157465"/>
    <lineage>
        <taxon>Bacteria</taxon>
        <taxon>Bacillati</taxon>
        <taxon>Actinomycetota</taxon>
        <taxon>Actinomycetes</taxon>
        <taxon>Streptosporangiales</taxon>
        <taxon>Nocardiopsidaceae</taxon>
        <taxon>Nocardiopsis</taxon>
    </lineage>
</organism>
<sequence length="201" mass="21015">MSRIIAGAAGGRRISVPDGRTTRPTSDRAREALFSSVMSELGGLDGARVLDLYAGSGAIGLEALSRGAEHALLVESDRRAAAVIRRNIEALGLPGAVLAADRVRRVLSRGPSGGRYHLVVADPPYAASEEEVGAVLAGLRDGGWLAEEALVVLERSARGPEPAWPEGYTGTRGRRYGEAALWYGRAASHHESTPAAGHNSG</sequence>
<comment type="caution">
    <text evidence="3">The sequence shown here is derived from an EMBL/GenBank/DDBJ whole genome shotgun (WGS) entry which is preliminary data.</text>
</comment>
<dbReference type="Gene3D" id="3.40.50.150">
    <property type="entry name" value="Vaccinia Virus protein VP39"/>
    <property type="match status" value="1"/>
</dbReference>
<dbReference type="RefSeq" id="WP_184396183.1">
    <property type="nucleotide sequence ID" value="NZ_BAAAJD010000152.1"/>
</dbReference>
<keyword evidence="4" id="KW-1185">Reference proteome</keyword>